<sequence>MDEANQALRARLTTLDGAIAELVHNGEVAGWLAIQTAPFRNLFSVKQVGCWLLFTWADGTIEIEEDYPPFAVLPGILEGTFPSDDGGPDYEVRWVTDDRRGELRRHYGIHEAPGYYMGRAPKQQRDHP</sequence>
<gene>
    <name evidence="1" type="ORF">J2S44_007642</name>
</gene>
<comment type="caution">
    <text evidence="1">The sequence shown here is derived from an EMBL/GenBank/DDBJ whole genome shotgun (WGS) entry which is preliminary data.</text>
</comment>
<evidence type="ECO:0000313" key="2">
    <source>
        <dbReference type="Proteomes" id="UP001183629"/>
    </source>
</evidence>
<dbReference type="AlphaFoldDB" id="A0AAE3ZYP5"/>
<reference evidence="1 2" key="1">
    <citation type="submission" date="2023-07" db="EMBL/GenBank/DDBJ databases">
        <title>Sequencing the genomes of 1000 actinobacteria strains.</title>
        <authorList>
            <person name="Klenk H.-P."/>
        </authorList>
    </citation>
    <scope>NUCLEOTIDE SEQUENCE [LARGE SCALE GENOMIC DNA]</scope>
    <source>
        <strain evidence="1 2">DSM 44711</strain>
    </source>
</reference>
<dbReference type="Proteomes" id="UP001183629">
    <property type="component" value="Unassembled WGS sequence"/>
</dbReference>
<protein>
    <submittedName>
        <fullName evidence="1">Uncharacterized protein</fullName>
    </submittedName>
</protein>
<name>A0AAE3ZYP5_9ACTN</name>
<evidence type="ECO:0000313" key="1">
    <source>
        <dbReference type="EMBL" id="MDR7327392.1"/>
    </source>
</evidence>
<proteinExistence type="predicted"/>
<dbReference type="EMBL" id="JAVDYC010000001">
    <property type="protein sequence ID" value="MDR7327392.1"/>
    <property type="molecule type" value="Genomic_DNA"/>
</dbReference>
<organism evidence="1 2">
    <name type="scientific">Catenuloplanes niger</name>
    <dbReference type="NCBI Taxonomy" id="587534"/>
    <lineage>
        <taxon>Bacteria</taxon>
        <taxon>Bacillati</taxon>
        <taxon>Actinomycetota</taxon>
        <taxon>Actinomycetes</taxon>
        <taxon>Micromonosporales</taxon>
        <taxon>Micromonosporaceae</taxon>
        <taxon>Catenuloplanes</taxon>
    </lineage>
</organism>
<dbReference type="RefSeq" id="WP_310424676.1">
    <property type="nucleotide sequence ID" value="NZ_JAVDYC010000001.1"/>
</dbReference>
<keyword evidence="2" id="KW-1185">Reference proteome</keyword>
<accession>A0AAE3ZYP5</accession>